<dbReference type="EMBL" id="AWTN01000118">
    <property type="protein sequence ID" value="KGG85596.1"/>
    <property type="molecule type" value="Genomic_DNA"/>
</dbReference>
<name>A0A0E3B8S0_9BURK</name>
<dbReference type="PANTHER" id="PTHR30419:SF8">
    <property type="entry name" value="NITROGEN ASSIMILATION TRANSCRIPTIONAL ACTIVATOR-RELATED"/>
    <property type="match status" value="1"/>
</dbReference>
<evidence type="ECO:0000256" key="2">
    <source>
        <dbReference type="ARBA" id="ARBA00023015"/>
    </source>
</evidence>
<organism evidence="6 7">
    <name type="scientific">Comamonas thiooxydans</name>
    <dbReference type="NCBI Taxonomy" id="363952"/>
    <lineage>
        <taxon>Bacteria</taxon>
        <taxon>Pseudomonadati</taxon>
        <taxon>Pseudomonadota</taxon>
        <taxon>Betaproteobacteria</taxon>
        <taxon>Burkholderiales</taxon>
        <taxon>Comamonadaceae</taxon>
        <taxon>Comamonas</taxon>
    </lineage>
</organism>
<dbReference type="InterPro" id="IPR005119">
    <property type="entry name" value="LysR_subst-bd"/>
</dbReference>
<sequence length="330" mass="35822">MPSVRQLRAFVAVYQSGHVSAAAEMLSVTQPAVTVLLRELEERLGVKLFDRTTRTLQRTDAAIEAYAFARRALSELESMGHTMQEFANSRRGRLRIAATSTVVQTVLPAVLRKFTQQYPEINVVIDDCPPSEFVDRIISERVDCGVGTLETTIPGLEERVFLSDPIVAAAPPALFVTSTQMRWPELGAFPTITVKAGYGVRRRIEQAAMQGGLELRVAHEAALFTTALALATGGLGVAVVPESVVLGSPARGLVARRLVQPQLEKPTAFIFKKDRSLPPSAEAFMRLLLDYYEVESAMPACSLGTEPTAAAFVLLNLARGVLKELDGIAS</sequence>
<protein>
    <submittedName>
        <fullName evidence="6">LysR family transcriptional regulator</fullName>
    </submittedName>
</protein>
<evidence type="ECO:0000256" key="4">
    <source>
        <dbReference type="ARBA" id="ARBA00023163"/>
    </source>
</evidence>
<dbReference type="AlphaFoldDB" id="A0A0E3B8S0"/>
<evidence type="ECO:0000256" key="1">
    <source>
        <dbReference type="ARBA" id="ARBA00009437"/>
    </source>
</evidence>
<dbReference type="Gene3D" id="3.40.190.290">
    <property type="match status" value="1"/>
</dbReference>
<proteinExistence type="inferred from homology"/>
<dbReference type="InterPro" id="IPR050950">
    <property type="entry name" value="HTH-type_LysR_regulators"/>
</dbReference>
<comment type="similarity">
    <text evidence="1">Belongs to the LysR transcriptional regulatory family.</text>
</comment>
<dbReference type="GO" id="GO:0003700">
    <property type="term" value="F:DNA-binding transcription factor activity"/>
    <property type="evidence" value="ECO:0007669"/>
    <property type="project" value="InterPro"/>
</dbReference>
<keyword evidence="4" id="KW-0804">Transcription</keyword>
<dbReference type="SUPFAM" id="SSF53850">
    <property type="entry name" value="Periplasmic binding protein-like II"/>
    <property type="match status" value="1"/>
</dbReference>
<dbReference type="CDD" id="cd08440">
    <property type="entry name" value="PBP2_LTTR_like_4"/>
    <property type="match status" value="1"/>
</dbReference>
<dbReference type="InterPro" id="IPR000847">
    <property type="entry name" value="LysR_HTH_N"/>
</dbReference>
<dbReference type="PROSITE" id="PS50931">
    <property type="entry name" value="HTH_LYSR"/>
    <property type="match status" value="1"/>
</dbReference>
<dbReference type="Gene3D" id="1.10.10.10">
    <property type="entry name" value="Winged helix-like DNA-binding domain superfamily/Winged helix DNA-binding domain"/>
    <property type="match status" value="1"/>
</dbReference>
<dbReference type="Pfam" id="PF03466">
    <property type="entry name" value="LysR_substrate"/>
    <property type="match status" value="1"/>
</dbReference>
<dbReference type="PRINTS" id="PR00039">
    <property type="entry name" value="HTHLYSR"/>
</dbReference>
<evidence type="ECO:0000256" key="3">
    <source>
        <dbReference type="ARBA" id="ARBA00023125"/>
    </source>
</evidence>
<dbReference type="Proteomes" id="UP000029567">
    <property type="component" value="Unassembled WGS sequence"/>
</dbReference>
<dbReference type="InterPro" id="IPR036388">
    <property type="entry name" value="WH-like_DNA-bd_sf"/>
</dbReference>
<gene>
    <name evidence="6" type="ORF">P245_22685</name>
</gene>
<dbReference type="GO" id="GO:0005829">
    <property type="term" value="C:cytosol"/>
    <property type="evidence" value="ECO:0007669"/>
    <property type="project" value="TreeGrafter"/>
</dbReference>
<keyword evidence="2" id="KW-0805">Transcription regulation</keyword>
<feature type="domain" description="HTH lysR-type" evidence="5">
    <location>
        <begin position="2"/>
        <end position="59"/>
    </location>
</feature>
<evidence type="ECO:0000313" key="7">
    <source>
        <dbReference type="Proteomes" id="UP000029567"/>
    </source>
</evidence>
<comment type="caution">
    <text evidence="6">The sequence shown here is derived from an EMBL/GenBank/DDBJ whole genome shotgun (WGS) entry which is preliminary data.</text>
</comment>
<evidence type="ECO:0000259" key="5">
    <source>
        <dbReference type="PROSITE" id="PS50931"/>
    </source>
</evidence>
<accession>A0A0E3B8S0</accession>
<dbReference type="SUPFAM" id="SSF46785">
    <property type="entry name" value="Winged helix' DNA-binding domain"/>
    <property type="match status" value="1"/>
</dbReference>
<dbReference type="GO" id="GO:0003677">
    <property type="term" value="F:DNA binding"/>
    <property type="evidence" value="ECO:0007669"/>
    <property type="project" value="UniProtKB-KW"/>
</dbReference>
<evidence type="ECO:0000313" key="6">
    <source>
        <dbReference type="EMBL" id="KGG85596.1"/>
    </source>
</evidence>
<dbReference type="PANTHER" id="PTHR30419">
    <property type="entry name" value="HTH-TYPE TRANSCRIPTIONAL REGULATOR YBHD"/>
    <property type="match status" value="1"/>
</dbReference>
<keyword evidence="3" id="KW-0238">DNA-binding</keyword>
<dbReference type="InterPro" id="IPR036390">
    <property type="entry name" value="WH_DNA-bd_sf"/>
</dbReference>
<reference evidence="6 7" key="1">
    <citation type="submission" date="2013-09" db="EMBL/GenBank/DDBJ databases">
        <title>High correlation between genotypes and phenotypes of environmental bacteria Comamonas testosteroni strains.</title>
        <authorList>
            <person name="Liu L."/>
            <person name="Zhu W."/>
            <person name="Xia X."/>
            <person name="Xu B."/>
            <person name="Luo M."/>
            <person name="Wang G."/>
        </authorList>
    </citation>
    <scope>NUCLEOTIDE SEQUENCE [LARGE SCALE GENOMIC DNA]</scope>
    <source>
        <strain evidence="6 7">JL14</strain>
    </source>
</reference>
<dbReference type="Pfam" id="PF00126">
    <property type="entry name" value="HTH_1"/>
    <property type="match status" value="1"/>
</dbReference>
<dbReference type="FunFam" id="1.10.10.10:FF:000001">
    <property type="entry name" value="LysR family transcriptional regulator"/>
    <property type="match status" value="1"/>
</dbReference>